<evidence type="ECO:0000313" key="3">
    <source>
        <dbReference type="Proteomes" id="UP000039324"/>
    </source>
</evidence>
<accession>A0A0G4INA6</accession>
<protein>
    <submittedName>
        <fullName evidence="2">Uncharacterized protein</fullName>
    </submittedName>
</protein>
<evidence type="ECO:0000313" key="2">
    <source>
        <dbReference type="EMBL" id="CEO96798.1"/>
    </source>
</evidence>
<keyword evidence="3" id="KW-1185">Reference proteome</keyword>
<feature type="region of interest" description="Disordered" evidence="1">
    <location>
        <begin position="1"/>
        <end position="42"/>
    </location>
</feature>
<feature type="compositionally biased region" description="Basic and acidic residues" evidence="1">
    <location>
        <begin position="32"/>
        <end position="42"/>
    </location>
</feature>
<reference evidence="2 3" key="1">
    <citation type="submission" date="2015-02" db="EMBL/GenBank/DDBJ databases">
        <authorList>
            <person name="Chooi Y.-H."/>
        </authorList>
    </citation>
    <scope>NUCLEOTIDE SEQUENCE [LARGE SCALE GENOMIC DNA]</scope>
    <source>
        <strain evidence="2">E3</strain>
    </source>
</reference>
<dbReference type="EMBL" id="CDSF01000076">
    <property type="protein sequence ID" value="CEO96798.1"/>
    <property type="molecule type" value="Genomic_DNA"/>
</dbReference>
<dbReference type="Proteomes" id="UP000039324">
    <property type="component" value="Unassembled WGS sequence"/>
</dbReference>
<feature type="compositionally biased region" description="Polar residues" evidence="1">
    <location>
        <begin position="82"/>
        <end position="95"/>
    </location>
</feature>
<dbReference type="AlphaFoldDB" id="A0A0G4INA6"/>
<organism evidence="2 3">
    <name type="scientific">Plasmodiophora brassicae</name>
    <name type="common">Clubroot disease agent</name>
    <dbReference type="NCBI Taxonomy" id="37360"/>
    <lineage>
        <taxon>Eukaryota</taxon>
        <taxon>Sar</taxon>
        <taxon>Rhizaria</taxon>
        <taxon>Endomyxa</taxon>
        <taxon>Phytomyxea</taxon>
        <taxon>Plasmodiophorida</taxon>
        <taxon>Plasmodiophoridae</taxon>
        <taxon>Plasmodiophora</taxon>
    </lineage>
</organism>
<evidence type="ECO:0000256" key="1">
    <source>
        <dbReference type="SAM" id="MobiDB-lite"/>
    </source>
</evidence>
<proteinExistence type="predicted"/>
<gene>
    <name evidence="2" type="ORF">PBRA_005402</name>
</gene>
<name>A0A0G4INA6_PLABS</name>
<sequence length="351" mass="39073">MVRGRCASSTSQQKRSRSSPRENMGRIGIGRQSRDARQSRRYYDRHREAILERRRLKRRQQQAAARHEARVQVQQQVLKASNATGSHAATNQQAFDVTASRRGSNGDGNREQRLRPRPSRRPSLSRSATTSNAADEALHQKPPRPYGSGPVRHPVQRSPRKVNDLGSSVVLSQMRLRPTPVSGSPPRIVCEECRAVTAPSNMNGKRTDDRNRRACDHRVRYVVPSGVDDPPAVHREPGCIVLYTSRPADPGQSCKSYPSPESVEAVVMRLVEEFHQPTEVVMHSLIIHSGSIEQARLYLSGYAILSAWEAAEDHDLLVGVGAADDELGGLSSYRGEREMAERLSFLDTLPP</sequence>
<feature type="region of interest" description="Disordered" evidence="1">
    <location>
        <begin position="82"/>
        <end position="185"/>
    </location>
</feature>